<comment type="caution">
    <text evidence="1">The sequence shown here is derived from an EMBL/GenBank/DDBJ whole genome shotgun (WGS) entry which is preliminary data.</text>
</comment>
<dbReference type="EMBL" id="BLXT01001714">
    <property type="protein sequence ID" value="GFN87527.1"/>
    <property type="molecule type" value="Genomic_DNA"/>
</dbReference>
<evidence type="ECO:0000313" key="1">
    <source>
        <dbReference type="EMBL" id="GFN87527.1"/>
    </source>
</evidence>
<accession>A0AAV3YYE1</accession>
<protein>
    <submittedName>
        <fullName evidence="1">Uncharacterized protein</fullName>
    </submittedName>
</protein>
<keyword evidence="2" id="KW-1185">Reference proteome</keyword>
<dbReference type="AlphaFoldDB" id="A0AAV3YYE1"/>
<proteinExistence type="predicted"/>
<sequence length="123" mass="13425">MSRVGIQSLQQIVYTTTNIALQMVDKNKHQIPHTCTSSNAEAEAEAVAGAWDSVSRYFVSVGGVAVHASKEDALREERHAEGAKPYSVPVARIVPSSLQEKVREELDHMEKAGIIQPVTEPTD</sequence>
<evidence type="ECO:0000313" key="2">
    <source>
        <dbReference type="Proteomes" id="UP000735302"/>
    </source>
</evidence>
<dbReference type="Proteomes" id="UP000735302">
    <property type="component" value="Unassembled WGS sequence"/>
</dbReference>
<gene>
    <name evidence="1" type="ORF">PoB_001403300</name>
</gene>
<organism evidence="1 2">
    <name type="scientific">Plakobranchus ocellatus</name>
    <dbReference type="NCBI Taxonomy" id="259542"/>
    <lineage>
        <taxon>Eukaryota</taxon>
        <taxon>Metazoa</taxon>
        <taxon>Spiralia</taxon>
        <taxon>Lophotrochozoa</taxon>
        <taxon>Mollusca</taxon>
        <taxon>Gastropoda</taxon>
        <taxon>Heterobranchia</taxon>
        <taxon>Euthyneura</taxon>
        <taxon>Panpulmonata</taxon>
        <taxon>Sacoglossa</taxon>
        <taxon>Placobranchoidea</taxon>
        <taxon>Plakobranchidae</taxon>
        <taxon>Plakobranchus</taxon>
    </lineage>
</organism>
<name>A0AAV3YYE1_9GAST</name>
<reference evidence="1 2" key="1">
    <citation type="journal article" date="2021" name="Elife">
        <title>Chloroplast acquisition without the gene transfer in kleptoplastic sea slugs, Plakobranchus ocellatus.</title>
        <authorList>
            <person name="Maeda T."/>
            <person name="Takahashi S."/>
            <person name="Yoshida T."/>
            <person name="Shimamura S."/>
            <person name="Takaki Y."/>
            <person name="Nagai Y."/>
            <person name="Toyoda A."/>
            <person name="Suzuki Y."/>
            <person name="Arimoto A."/>
            <person name="Ishii H."/>
            <person name="Satoh N."/>
            <person name="Nishiyama T."/>
            <person name="Hasebe M."/>
            <person name="Maruyama T."/>
            <person name="Minagawa J."/>
            <person name="Obokata J."/>
            <person name="Shigenobu S."/>
        </authorList>
    </citation>
    <scope>NUCLEOTIDE SEQUENCE [LARGE SCALE GENOMIC DNA]</scope>
</reference>